<proteinExistence type="predicted"/>
<dbReference type="OrthoDB" id="10331036at2759"/>
<name>Q7RYG8_NEUCR</name>
<feature type="region of interest" description="Disordered" evidence="1">
    <location>
        <begin position="1"/>
        <end position="43"/>
    </location>
</feature>
<reference evidence="2 3" key="1">
    <citation type="journal article" date="2003" name="Nature">
        <title>The genome sequence of the filamentous fungus Neurospora crassa.</title>
        <authorList>
            <person name="Galagan J.E."/>
            <person name="Calvo S.E."/>
            <person name="Borkovich K.A."/>
            <person name="Selker E.U."/>
            <person name="Read N.D."/>
            <person name="Jaffe D."/>
            <person name="FitzHugh W."/>
            <person name="Ma L.J."/>
            <person name="Smirnov S."/>
            <person name="Purcell S."/>
            <person name="Rehman B."/>
            <person name="Elkins T."/>
            <person name="Engels R."/>
            <person name="Wang S."/>
            <person name="Nielsen C.B."/>
            <person name="Butler J."/>
            <person name="Endrizzi M."/>
            <person name="Qui D."/>
            <person name="Ianakiev P."/>
            <person name="Bell-Pedersen D."/>
            <person name="Nelson M.A."/>
            <person name="Werner-Washburne M."/>
            <person name="Selitrennikoff C.P."/>
            <person name="Kinsey J.A."/>
            <person name="Braun E.L."/>
            <person name="Zelter A."/>
            <person name="Schulte U."/>
            <person name="Kothe G.O."/>
            <person name="Jedd G."/>
            <person name="Mewes W."/>
            <person name="Staben C."/>
            <person name="Marcotte E."/>
            <person name="Greenberg D."/>
            <person name="Roy A."/>
            <person name="Foley K."/>
            <person name="Naylor J."/>
            <person name="Stange-Thomann N."/>
            <person name="Barrett R."/>
            <person name="Gnerre S."/>
            <person name="Kamal M."/>
            <person name="Kamvysselis M."/>
            <person name="Mauceli E."/>
            <person name="Bielke C."/>
            <person name="Rudd S."/>
            <person name="Frishman D."/>
            <person name="Krystofova S."/>
            <person name="Rasmussen C."/>
            <person name="Metzenberg R.L."/>
            <person name="Perkins D.D."/>
            <person name="Kroken S."/>
            <person name="Cogoni C."/>
            <person name="Macino G."/>
            <person name="Catcheside D."/>
            <person name="Li W."/>
            <person name="Pratt R.J."/>
            <person name="Osmani S.A."/>
            <person name="DeSouza C.P."/>
            <person name="Glass L."/>
            <person name="Orbach M.J."/>
            <person name="Berglund J.A."/>
            <person name="Voelker R."/>
            <person name="Yarden O."/>
            <person name="Plamann M."/>
            <person name="Seiler S."/>
            <person name="Dunlap J."/>
            <person name="Radford A."/>
            <person name="Aramayo R."/>
            <person name="Natvig D.O."/>
            <person name="Alex L.A."/>
            <person name="Mannhaupt G."/>
            <person name="Ebbole D.J."/>
            <person name="Freitag M."/>
            <person name="Paulsen I."/>
            <person name="Sachs M.S."/>
            <person name="Lander E.S."/>
            <person name="Nusbaum C."/>
            <person name="Birren B."/>
        </authorList>
    </citation>
    <scope>NUCLEOTIDE SEQUENCE [LARGE SCALE GENOMIC DNA]</scope>
    <source>
        <strain evidence="3">ATCC 24698 / 74-OR23-1A / CBS 708.71 / DSM 1257 / FGSC 987</strain>
    </source>
</reference>
<accession>Q7RYG8</accession>
<dbReference type="SMR" id="Q7RYG8"/>
<feature type="region of interest" description="Disordered" evidence="1">
    <location>
        <begin position="289"/>
        <end position="332"/>
    </location>
</feature>
<dbReference type="RefSeq" id="XP_957147.1">
    <property type="nucleotide sequence ID" value="XM_952054.1"/>
</dbReference>
<dbReference type="GeneID" id="3873285"/>
<dbReference type="Proteomes" id="UP000001805">
    <property type="component" value="Chromosome 3, Linkage Group III"/>
</dbReference>
<feature type="region of interest" description="Disordered" evidence="1">
    <location>
        <begin position="64"/>
        <end position="102"/>
    </location>
</feature>
<dbReference type="VEuPathDB" id="FungiDB:NCU06507"/>
<evidence type="ECO:0000256" key="1">
    <source>
        <dbReference type="SAM" id="MobiDB-lite"/>
    </source>
</evidence>
<gene>
    <name evidence="2" type="ORF">NCU06507</name>
</gene>
<protein>
    <submittedName>
        <fullName evidence="2">Uncharacterized protein</fullName>
    </submittedName>
</protein>
<dbReference type="OMA" id="EPYERHQ"/>
<keyword evidence="3" id="KW-1185">Reference proteome</keyword>
<evidence type="ECO:0000313" key="2">
    <source>
        <dbReference type="EMBL" id="EAA27911.1"/>
    </source>
</evidence>
<dbReference type="EMBL" id="CM002238">
    <property type="protein sequence ID" value="EAA27911.1"/>
    <property type="molecule type" value="Genomic_DNA"/>
</dbReference>
<dbReference type="KEGG" id="ncr:NCU06507"/>
<dbReference type="AlphaFoldDB" id="Q7RYG8"/>
<evidence type="ECO:0000313" key="3">
    <source>
        <dbReference type="Proteomes" id="UP000001805"/>
    </source>
</evidence>
<organism evidence="2 3">
    <name type="scientific">Neurospora crassa (strain ATCC 24698 / 74-OR23-1A / CBS 708.71 / DSM 1257 / FGSC 987)</name>
    <dbReference type="NCBI Taxonomy" id="367110"/>
    <lineage>
        <taxon>Eukaryota</taxon>
        <taxon>Fungi</taxon>
        <taxon>Dikarya</taxon>
        <taxon>Ascomycota</taxon>
        <taxon>Pezizomycotina</taxon>
        <taxon>Sordariomycetes</taxon>
        <taxon>Sordariomycetidae</taxon>
        <taxon>Sordariales</taxon>
        <taxon>Sordariaceae</taxon>
        <taxon>Neurospora</taxon>
    </lineage>
</organism>
<dbReference type="HOGENOM" id="CLU_874622_0_0_1"/>
<dbReference type="InParanoid" id="Q7RYG8"/>
<feature type="compositionally biased region" description="Basic and acidic residues" evidence="1">
    <location>
        <begin position="85"/>
        <end position="96"/>
    </location>
</feature>
<dbReference type="PaxDb" id="5141-EFNCRP00000006261"/>
<feature type="compositionally biased region" description="Basic and acidic residues" evidence="1">
    <location>
        <begin position="1"/>
        <end position="18"/>
    </location>
</feature>
<feature type="compositionally biased region" description="Basic and acidic residues" evidence="1">
    <location>
        <begin position="297"/>
        <end position="309"/>
    </location>
</feature>
<sequence length="332" mass="37992">MSEQERPRTAGREPYERHQRSKSSLVRFENGVPVNKCDADGKPIAPSAAWEKFMAETPEASKVNWNAEASFPLPDKLRNPHKRNRSSESRPEDVPTKKQRKVSLQSLAGSIRKIYRRESPIDRTLWEPSDYVVETNHLFDRTVAVISEFRYPNLQEHPAYGHAYCVAELEYISKLAVIHDGLYGPPKERDILRQMELNDEVYRKEGGVQEKAVAFYNVFLKAFNQFVEYILLFDADMTEDILRFNTDMPDDSISKDVEKGIPFWDKFADKLDNMGDELSALAEAVQKFKGEVPPLPKPEEAKKKDHDSPSTEEWGEPGPAYKDGRPQGVTSD</sequence>